<dbReference type="InterPro" id="IPR025358">
    <property type="entry name" value="DUF4262"/>
</dbReference>
<evidence type="ECO:0008006" key="3">
    <source>
        <dbReference type="Google" id="ProtNLM"/>
    </source>
</evidence>
<comment type="caution">
    <text evidence="1">The sequence shown here is derived from an EMBL/GenBank/DDBJ whole genome shotgun (WGS) entry which is preliminary data.</text>
</comment>
<evidence type="ECO:0000313" key="1">
    <source>
        <dbReference type="EMBL" id="GEC21570.1"/>
    </source>
</evidence>
<gene>
    <name evidence="1" type="ORF">PHY01_38530</name>
</gene>
<keyword evidence="2" id="KW-1185">Reference proteome</keyword>
<dbReference type="Pfam" id="PF14081">
    <property type="entry name" value="DUF4262"/>
    <property type="match status" value="1"/>
</dbReference>
<reference evidence="1 2" key="1">
    <citation type="submission" date="2019-06" db="EMBL/GenBank/DDBJ databases">
        <title>Whole genome shotgun sequence of Pseudonocardia hydrocarbonoxydans NBRC 14498.</title>
        <authorList>
            <person name="Hosoyama A."/>
            <person name="Uohara A."/>
            <person name="Ohji S."/>
            <person name="Ichikawa N."/>
        </authorList>
    </citation>
    <scope>NUCLEOTIDE SEQUENCE [LARGE SCALE GENOMIC DNA]</scope>
    <source>
        <strain evidence="1 2">NBRC 14498</strain>
    </source>
</reference>
<dbReference type="Proteomes" id="UP000320338">
    <property type="component" value="Unassembled WGS sequence"/>
</dbReference>
<proteinExistence type="predicted"/>
<dbReference type="EMBL" id="BJNG01000035">
    <property type="protein sequence ID" value="GEC21570.1"/>
    <property type="molecule type" value="Genomic_DNA"/>
</dbReference>
<sequence length="145" mass="15757">MPAMTSERFIHQVDQYDAWQRETIRRHGWALQAVLGGQESPPFVHTIGLYGFGHPELILFATSQATAATVLNDLGELVRAGRILEPGERVALPSGEVHLLAFPEAGHWLHAALDLYGGPVPALLVVPADDLTETPGEDHGCAFCR</sequence>
<organism evidence="1 2">
    <name type="scientific">Pseudonocardia hydrocarbonoxydans</name>
    <dbReference type="NCBI Taxonomy" id="76726"/>
    <lineage>
        <taxon>Bacteria</taxon>
        <taxon>Bacillati</taxon>
        <taxon>Actinomycetota</taxon>
        <taxon>Actinomycetes</taxon>
        <taxon>Pseudonocardiales</taxon>
        <taxon>Pseudonocardiaceae</taxon>
        <taxon>Pseudonocardia</taxon>
    </lineage>
</organism>
<evidence type="ECO:0000313" key="2">
    <source>
        <dbReference type="Proteomes" id="UP000320338"/>
    </source>
</evidence>
<accession>A0A4Y3WU05</accession>
<dbReference type="AlphaFoldDB" id="A0A4Y3WU05"/>
<protein>
    <recommendedName>
        <fullName evidence="3">DUF4262 domain-containing protein</fullName>
    </recommendedName>
</protein>
<name>A0A4Y3WU05_9PSEU</name>